<evidence type="ECO:0000313" key="1">
    <source>
        <dbReference type="WBParaSite" id="SCUD_0001610001-mRNA-1"/>
    </source>
</evidence>
<dbReference type="WBParaSite" id="SCUD_0001610001-mRNA-1">
    <property type="protein sequence ID" value="SCUD_0001610001-mRNA-1"/>
    <property type="gene ID" value="SCUD_0001610001"/>
</dbReference>
<protein>
    <submittedName>
        <fullName evidence="1">Secreted protein</fullName>
    </submittedName>
</protein>
<proteinExistence type="predicted"/>
<reference evidence="1" key="1">
    <citation type="submission" date="2016-06" db="UniProtKB">
        <authorList>
            <consortium name="WormBaseParasite"/>
        </authorList>
    </citation>
    <scope>IDENTIFICATION</scope>
</reference>
<accession>A0A183KM29</accession>
<sequence>MLPIYVLTGIFSLTINKFFKPKRPIGRSLVFKRDSSASYDAKTGLWSLTSKTVILIKTDEDKRGFPLSNAIAVTRPINFPGGEFSSAINCLGFNSNAGGSSLTSNTHLM</sequence>
<organism evidence="1">
    <name type="scientific">Schistosoma curassoni</name>
    <dbReference type="NCBI Taxonomy" id="6186"/>
    <lineage>
        <taxon>Eukaryota</taxon>
        <taxon>Metazoa</taxon>
        <taxon>Spiralia</taxon>
        <taxon>Lophotrochozoa</taxon>
        <taxon>Platyhelminthes</taxon>
        <taxon>Trematoda</taxon>
        <taxon>Digenea</taxon>
        <taxon>Strigeidida</taxon>
        <taxon>Schistosomatoidea</taxon>
        <taxon>Schistosomatidae</taxon>
        <taxon>Schistosoma</taxon>
    </lineage>
</organism>
<dbReference type="AlphaFoldDB" id="A0A183KM29"/>
<name>A0A183KM29_9TREM</name>